<gene>
    <name evidence="2" type="ORF">G6F64_009523</name>
</gene>
<name>A0A9P7BPI6_RHIOR</name>
<feature type="chain" id="PRO_5040278999" evidence="1">
    <location>
        <begin position="29"/>
        <end position="149"/>
    </location>
</feature>
<evidence type="ECO:0000313" key="2">
    <source>
        <dbReference type="EMBL" id="KAG1304065.1"/>
    </source>
</evidence>
<evidence type="ECO:0000313" key="3">
    <source>
        <dbReference type="Proteomes" id="UP000716291"/>
    </source>
</evidence>
<protein>
    <submittedName>
        <fullName evidence="2">Uncharacterized protein</fullName>
    </submittedName>
</protein>
<organism evidence="2 3">
    <name type="scientific">Rhizopus oryzae</name>
    <name type="common">Mucormycosis agent</name>
    <name type="synonym">Rhizopus arrhizus var. delemar</name>
    <dbReference type="NCBI Taxonomy" id="64495"/>
    <lineage>
        <taxon>Eukaryota</taxon>
        <taxon>Fungi</taxon>
        <taxon>Fungi incertae sedis</taxon>
        <taxon>Mucoromycota</taxon>
        <taxon>Mucoromycotina</taxon>
        <taxon>Mucoromycetes</taxon>
        <taxon>Mucorales</taxon>
        <taxon>Mucorineae</taxon>
        <taxon>Rhizopodaceae</taxon>
        <taxon>Rhizopus</taxon>
    </lineage>
</organism>
<keyword evidence="3" id="KW-1185">Reference proteome</keyword>
<evidence type="ECO:0000256" key="1">
    <source>
        <dbReference type="SAM" id="SignalP"/>
    </source>
</evidence>
<dbReference type="Proteomes" id="UP000716291">
    <property type="component" value="Unassembled WGS sequence"/>
</dbReference>
<proteinExistence type="predicted"/>
<dbReference type="OrthoDB" id="10268366at2759"/>
<sequence>MHPRVTVYHANFFWLTLLGHYAFHAAVGHLPEACGLSIEGRVEQTWVRDRFEPRLAFCPSADATGHGPMWLLIHRRWNTTKGTDAKVERAKAGGGMPVSTTLTTVSHDRDLQEFPRHWPLAMLIDRLRSLVEQCPHQIDALILSDRSAV</sequence>
<reference evidence="2" key="1">
    <citation type="journal article" date="2020" name="Microb. Genom.">
        <title>Genetic diversity of clinical and environmental Mucorales isolates obtained from an investigation of mucormycosis cases among solid organ transplant recipients.</title>
        <authorList>
            <person name="Nguyen M.H."/>
            <person name="Kaul D."/>
            <person name="Muto C."/>
            <person name="Cheng S.J."/>
            <person name="Richter R.A."/>
            <person name="Bruno V.M."/>
            <person name="Liu G."/>
            <person name="Beyhan S."/>
            <person name="Sundermann A.J."/>
            <person name="Mounaud S."/>
            <person name="Pasculle A.W."/>
            <person name="Nierman W.C."/>
            <person name="Driscoll E."/>
            <person name="Cumbie R."/>
            <person name="Clancy C.J."/>
            <person name="Dupont C.L."/>
        </authorList>
    </citation>
    <scope>NUCLEOTIDE SEQUENCE</scope>
    <source>
        <strain evidence="2">GL11</strain>
    </source>
</reference>
<dbReference type="EMBL" id="JAANQT010001752">
    <property type="protein sequence ID" value="KAG1304065.1"/>
    <property type="molecule type" value="Genomic_DNA"/>
</dbReference>
<comment type="caution">
    <text evidence="2">The sequence shown here is derived from an EMBL/GenBank/DDBJ whole genome shotgun (WGS) entry which is preliminary data.</text>
</comment>
<accession>A0A9P7BPI6</accession>
<feature type="signal peptide" evidence="1">
    <location>
        <begin position="1"/>
        <end position="28"/>
    </location>
</feature>
<dbReference type="AlphaFoldDB" id="A0A9P7BPI6"/>
<keyword evidence="1" id="KW-0732">Signal</keyword>